<evidence type="ECO:0000256" key="1">
    <source>
        <dbReference type="ARBA" id="ARBA00001971"/>
    </source>
</evidence>
<dbReference type="SUPFAM" id="SSF88713">
    <property type="entry name" value="Glycoside hydrolase/deacetylase"/>
    <property type="match status" value="1"/>
</dbReference>
<dbReference type="GO" id="GO:0005975">
    <property type="term" value="P:carbohydrate metabolic process"/>
    <property type="evidence" value="ECO:0007669"/>
    <property type="project" value="InterPro"/>
</dbReference>
<evidence type="ECO:0000259" key="6">
    <source>
        <dbReference type="PROSITE" id="PS51677"/>
    </source>
</evidence>
<dbReference type="InterPro" id="IPR050121">
    <property type="entry name" value="Cytochrome_P450_monoxygenase"/>
</dbReference>
<dbReference type="SUPFAM" id="SSF48264">
    <property type="entry name" value="Cytochrome P450"/>
    <property type="match status" value="1"/>
</dbReference>
<dbReference type="PRINTS" id="PR00465">
    <property type="entry name" value="EP450IV"/>
</dbReference>
<comment type="cofactor">
    <cofactor evidence="1 5">
        <name>heme</name>
        <dbReference type="ChEBI" id="CHEBI:30413"/>
    </cofactor>
</comment>
<keyword evidence="8" id="KW-1185">Reference proteome</keyword>
<dbReference type="AlphaFoldDB" id="A0A8H6RM27"/>
<feature type="binding site" description="axial binding residue" evidence="5">
    <location>
        <position position="816"/>
    </location>
    <ligand>
        <name>heme</name>
        <dbReference type="ChEBI" id="CHEBI:30413"/>
    </ligand>
    <ligandPart>
        <name>Fe</name>
        <dbReference type="ChEBI" id="CHEBI:18248"/>
    </ligandPart>
</feature>
<dbReference type="GO" id="GO:0016810">
    <property type="term" value="F:hydrolase activity, acting on carbon-nitrogen (but not peptide) bonds"/>
    <property type="evidence" value="ECO:0007669"/>
    <property type="project" value="InterPro"/>
</dbReference>
<dbReference type="OrthoDB" id="3162524at2759"/>
<keyword evidence="7" id="KW-0560">Oxidoreductase</keyword>
<gene>
    <name evidence="7" type="ORF">HII31_05094</name>
</gene>
<dbReference type="GO" id="GO:0004497">
    <property type="term" value="F:monooxygenase activity"/>
    <property type="evidence" value="ECO:0007669"/>
    <property type="project" value="UniProtKB-KW"/>
</dbReference>
<dbReference type="GO" id="GO:0020037">
    <property type="term" value="F:heme binding"/>
    <property type="evidence" value="ECO:0007669"/>
    <property type="project" value="InterPro"/>
</dbReference>
<dbReference type="PRINTS" id="PR00385">
    <property type="entry name" value="P450"/>
</dbReference>
<evidence type="ECO:0000256" key="4">
    <source>
        <dbReference type="ARBA" id="ARBA00023004"/>
    </source>
</evidence>
<dbReference type="Pfam" id="PF00067">
    <property type="entry name" value="p450"/>
    <property type="match status" value="2"/>
</dbReference>
<dbReference type="EMBL" id="JABCIY010000080">
    <property type="protein sequence ID" value="KAF7193519.1"/>
    <property type="molecule type" value="Genomic_DNA"/>
</dbReference>
<dbReference type="InterPro" id="IPR017972">
    <property type="entry name" value="Cyt_P450_CS"/>
</dbReference>
<keyword evidence="5" id="KW-0349">Heme</keyword>
<dbReference type="GO" id="GO:0005506">
    <property type="term" value="F:iron ion binding"/>
    <property type="evidence" value="ECO:0007669"/>
    <property type="project" value="InterPro"/>
</dbReference>
<feature type="domain" description="NodB homology" evidence="6">
    <location>
        <begin position="31"/>
        <end position="177"/>
    </location>
</feature>
<evidence type="ECO:0000313" key="7">
    <source>
        <dbReference type="EMBL" id="KAF7193519.1"/>
    </source>
</evidence>
<comment type="caution">
    <text evidence="7">The sequence shown here is derived from an EMBL/GenBank/DDBJ whole genome shotgun (WGS) entry which is preliminary data.</text>
</comment>
<dbReference type="InterPro" id="IPR002509">
    <property type="entry name" value="NODB_dom"/>
</dbReference>
<keyword evidence="3 5" id="KW-0479">Metal-binding</keyword>
<evidence type="ECO:0000256" key="2">
    <source>
        <dbReference type="ARBA" id="ARBA00010617"/>
    </source>
</evidence>
<keyword evidence="4 5" id="KW-0408">Iron</keyword>
<proteinExistence type="inferred from homology"/>
<keyword evidence="7" id="KW-0503">Monooxygenase</keyword>
<protein>
    <submittedName>
        <fullName evidence="7">Cytochrome P450 monooxygenase</fullName>
    </submittedName>
</protein>
<dbReference type="PROSITE" id="PS51677">
    <property type="entry name" value="NODB"/>
    <property type="match status" value="1"/>
</dbReference>
<dbReference type="Pfam" id="PF01522">
    <property type="entry name" value="Polysacc_deac_1"/>
    <property type="match status" value="1"/>
</dbReference>
<dbReference type="PANTHER" id="PTHR24305:SF166">
    <property type="entry name" value="CYTOCHROME P450 12A4, MITOCHONDRIAL-RELATED"/>
    <property type="match status" value="1"/>
</dbReference>
<evidence type="ECO:0000256" key="3">
    <source>
        <dbReference type="ARBA" id="ARBA00022723"/>
    </source>
</evidence>
<dbReference type="Proteomes" id="UP000660729">
    <property type="component" value="Unassembled WGS sequence"/>
</dbReference>
<dbReference type="GO" id="GO:0016705">
    <property type="term" value="F:oxidoreductase activity, acting on paired donors, with incorporation or reduction of molecular oxygen"/>
    <property type="evidence" value="ECO:0007669"/>
    <property type="project" value="InterPro"/>
</dbReference>
<reference evidence="7" key="1">
    <citation type="submission" date="2020-04" db="EMBL/GenBank/DDBJ databases">
        <title>Draft genome resource of the tomato pathogen Pseudocercospora fuligena.</title>
        <authorList>
            <person name="Zaccaron A."/>
        </authorList>
    </citation>
    <scope>NUCLEOTIDE SEQUENCE</scope>
    <source>
        <strain evidence="7">PF001</strain>
    </source>
</reference>
<name>A0A8H6RM27_9PEZI</name>
<sequence length="866" mass="96799">MAATSHWPDGARAAIALTLDNMGEAAELNRGLWPDSQPVGSHHSVIEALPKILDLLKKYDIKVTYFIESWNLDRYPSAIADVVAGAGHEVGWHAYQHEAWYQLDAAAERDNFKRSFDALYEFIAPGSPGEGKVSLYKGFRPPGGPVHQPRTLELCHEHGLRYISAAAEHAALVPVTAQDKFAVLPYKWRNVDAYYYMDTFGRLRLLKGETDGKSIDEHEMVRRWKADIDHAIERGEFLSMLFHPFLTTSEERLNAIEEIASFLAQKRDEGWPDVATSLTMFIGILIDDILERCHSVNFIFNMDMPTKIALIFGTTALVVYFLYRSLLPRPIPGIPYNKDAANSVLGDLPAVLQYQKETGEVFRLFQDFHRRLKSPIIQVFTKPGGRPWVIVADSQEAYDIMSRRSTEFDRSKHFGDLFRAYTPYFTVGLPTNELWRHQRRLVSDTMAPSFIANTNAPAIYSAFAGLVALWRAKVKVAGHLSIDVEADIDLATLDAICAAAFGESPGCIKAQTKVVTQVPPLANEQRLEPVRFPTAAIPPGVQAIPDLEASAEIVTTSPLGWWHHKLDVLTQPRLRRAMREKYKLCRGQINLAAERLKDVKDDNSSQIKSAADLVVSRAIRAAKKAGEVVNLHNPAVYDELYGYLIGGHGTVTTTVSWGICFLQRNTAMQQRLRSALHEAFPKIAHGESPSADDIAAASIPYLDAFVEETMRLSNTAAANIRVTNCDARVLGCIVPKGTDVFLLQPGSIVDGPEISCDDELRSKTSKDSSSQFGKFDPDTVARFMPERWLREKDDGNFVFDQFAGHQHGFGAGPRGCFGKRLAHLQLRIFFTLIVWNFELLHTNAPLRGKQILIRKPQELLVKLKAL</sequence>
<dbReference type="InterPro" id="IPR011330">
    <property type="entry name" value="Glyco_hydro/deAcase_b/a-brl"/>
</dbReference>
<dbReference type="Gene3D" id="1.10.630.10">
    <property type="entry name" value="Cytochrome P450"/>
    <property type="match status" value="1"/>
</dbReference>
<dbReference type="InterPro" id="IPR001128">
    <property type="entry name" value="Cyt_P450"/>
</dbReference>
<comment type="similarity">
    <text evidence="2">Belongs to the cytochrome P450 family.</text>
</comment>
<evidence type="ECO:0000256" key="5">
    <source>
        <dbReference type="PIRSR" id="PIRSR602403-1"/>
    </source>
</evidence>
<accession>A0A8H6RM27</accession>
<dbReference type="Gene3D" id="3.20.20.370">
    <property type="entry name" value="Glycoside hydrolase/deacetylase"/>
    <property type="match status" value="1"/>
</dbReference>
<evidence type="ECO:0000313" key="8">
    <source>
        <dbReference type="Proteomes" id="UP000660729"/>
    </source>
</evidence>
<dbReference type="InterPro" id="IPR002403">
    <property type="entry name" value="Cyt_P450_E_grp-IV"/>
</dbReference>
<dbReference type="InterPro" id="IPR036396">
    <property type="entry name" value="Cyt_P450_sf"/>
</dbReference>
<dbReference type="PANTHER" id="PTHR24305">
    <property type="entry name" value="CYTOCHROME P450"/>
    <property type="match status" value="1"/>
</dbReference>
<dbReference type="PROSITE" id="PS00086">
    <property type="entry name" value="CYTOCHROME_P450"/>
    <property type="match status" value="1"/>
</dbReference>
<organism evidence="7 8">
    <name type="scientific">Pseudocercospora fuligena</name>
    <dbReference type="NCBI Taxonomy" id="685502"/>
    <lineage>
        <taxon>Eukaryota</taxon>
        <taxon>Fungi</taxon>
        <taxon>Dikarya</taxon>
        <taxon>Ascomycota</taxon>
        <taxon>Pezizomycotina</taxon>
        <taxon>Dothideomycetes</taxon>
        <taxon>Dothideomycetidae</taxon>
        <taxon>Mycosphaerellales</taxon>
        <taxon>Mycosphaerellaceae</taxon>
        <taxon>Pseudocercospora</taxon>
    </lineage>
</organism>